<feature type="transmembrane region" description="Helical" evidence="8">
    <location>
        <begin position="2493"/>
        <end position="2510"/>
    </location>
</feature>
<feature type="transmembrane region" description="Helical" evidence="8">
    <location>
        <begin position="2255"/>
        <end position="2279"/>
    </location>
</feature>
<dbReference type="GO" id="GO:0030001">
    <property type="term" value="P:metal ion transport"/>
    <property type="evidence" value="ECO:0007669"/>
    <property type="project" value="UniProtKB-ARBA"/>
</dbReference>
<comment type="subcellular location">
    <subcellularLocation>
        <location evidence="1">Membrane</location>
        <topology evidence="1">Multi-pass membrane protein</topology>
    </subcellularLocation>
</comment>
<sequence length="2742" mass="302348">MLSRFPFDNIYFTFAKTVFRWLWIDFTTFVVRIVWHPKAFGGELLQATRPLVRALGLGRPPTTIHSLPYETLAHIFALGRDPSPCKTCSQAPWRLREGKPLALNTPQLWTTVPVTSKATMSMMSEYLGRSGGRPIDVNILEDLHFKRNEVVVALLNALRIGGNPDAPCKFPCISSLRFEIPQTKTEGLPEVFGGHLLEFLRLFPAVEQLAIQGFRTDEIVRSMTSTAPPDVVLPGLKRFVMLGHPHAEHLDSAETLVRWRAAAGASISNVFLIGVPASNLPLYTNHYGLRLLLGWQLSPKRVLLSLVTSRAAPSYYGGLHAGADWMQDEQTRRGRLGFYGPYPPYTSPLERANDVTKELSLTIIQLSTWALSFPIELSSPARTYENPTAGALASIFKTVFRRLYSNCVSAVSIAQRFRCQLVLILETVRKKLLKYTPVLALNTPRLWTVVPINSRATTYTVLDYLGRSGVLPIEIDIRVPGPDMPFSEDELLGICTLLAWNSERWRQRDVPILEVLDVDVPLPGPEIPLLLQQWPEVLLQKGAPRLREIHIMQGRLTEITLEPLAVLDTLVLMTTHWNLPRLKHLADTSPLITHLSLYCLTMSNAPQEDAVETMVGIPLLSMLTAPLLEVLQLEELSFGTEVEARMLLNSLKTEDAPDALCKFPRILSVRFEIMQMKNEGLPEVFGGHLLEFLHLFPLAEHLAVQGCRIEDIMVCITPPNITLPRLERITLLAPLSEEYLSAVDALRQQRQKIGMPVPSVHIIGMCASNMPQHARNYETAPMVWGFVHFLSMGTQKGLRFSPMSDSIDEDEWMQDRQLSRNRLRLKQPDMLAIMQPDMLTLMLSMCGLRGTDDDNVREVYWALQGSSVSLGGFETSCGGEKGVGENGGGESESHSFPSQRDGRRKTPAISGSAGGEDIGGRRKTEVEAKFRRELLASKAPFALVAFGEMTFRRSCRESQSAERHVCRRLLPVQTWDNLIIVIAKLGDVCVPVLDVLVRGTIAICGNQLRMTLAEGALQNKATAYTRHPYQWNCGLNAAGRETFQDACKVSQKHLERSRTPPWLDADLSYGCCSANGHVGRRTQGYFCTEESATLLASGRMDNLHSTRIVPMTEGSGRQVTRVTRDRRVAPPSQRSALGEVEQRFESCCNASLISLATCKANRNMETDSVSLVVPITFRSSITGDAPETNTNNVARSWASASASCLTAWGCSDASEQPDLEEKLPSHGLAFGCDDGTVFLFGSQLAFPRKHDIPGSPTNTPPEPAEQVEAPKNYVDFDDEPEKLKGMLRGKATRSELLSPDVDRTAKIDRLSVSTSTRSIKAFSPAASLRSLSPPSSPCSPTANSPAQRETGLFLKSHILPSSLGSTHAVAALEAYDDGSITSGVKAASDASILWIWQTIQVGSVGEARLVVASASGDTSYMSQSIDVAEGDAETQTRILVCELREGPQLDGSDMALVKKGDWVLDGPAESVGFYQEMDGTLAVHYMSSDHRLVIRILSFNEELSPPDIGDMKSNSTTMLPLPNPFKAFKNLSRERLSGETGNDDASELSLSAVISLHLVQSDRGGDPLVIGGSDDGSIGIWSAGSLTASEVTSQLMFVCISVVLVPASVAPLKMVHMREDDILLVYTDNRARLWDCKTMEFRRSMNKSKADELLGQGAWAGWPAEPVKPSVPVEIVSLPVFAGLDSACSLLLDMGSIIHSNTGHMPGRTSASKHDRGKTRSILATLLTPGISKEIDDICTERLRVYPSCASVGYHEFSSQAVWSISPEISAFRAVILVTLLQVLIDNDDASTMMTFYVASLPEAIGPSYQSPSLTFLAKYYLRSSVQEVRSAARLLFDAGVARLSNDDTILIVEKWKEYLPSVQKERDTESVRSAMALHMCGFVAAEKYNLLSTNVLTETSKSIGLYLHREGSPYRALAIELCSRGFTLWQQYVDAVEMLRAVCTLATVSRKEAISIHNVGSQARSAVLHIAAANTPLFMTTLTIDILQPRSVEHRKAVMQLVIFLIRKNPLVLYSNLPRLVEAVVKSLDPNSTSNRDAVLDSATDILGHIVQTFPNVDFHMSTQRLAMGTAEGAVVMYDLKTATRLYVLEGHKKRTTACSFSPDGRRLVTVSLEESVVLVWKVGSSLTSFFNPGAPPRQGHGGSDPYKTLSFNIGSEAHMTLAATLEAVRFEWPADRSNTYKTLYCLDGLNQPTFPTSLFLEAGRTSMIVPLITAAIFSASNGRFKIPFIDALFMCISAGTGTGLTTIDLSSMSVWQQAIIVVLGFIGNQVFVTWAYFTKHLKHIVTAKLERRSPQEDPFLSEHSVVFPRILPENDLKRRRAEMDELVSATVTHRPCELFARVIGRIFPQFYRSVQRRLTIPRTKMLVPHTPGGSPPRSAHHVPYISFNAIVDRNSVFKNLTEENIQELGGLLSVLPGFFAEDSLLTEYYLGLLVISFIVIIPYMSLPGWHSVMHPPEQHRMINTVWFSTFQVVGAWANTGMSLVNQNMVPYRTTYPMITVFTLCVLAGNAAYTWLLLAIQLVIGLIALSFNLLLNPAMDHIPIGVRLINAVLQSSAVRSVVFQSAPVLSFVPAVQEDDNAEGVDSPNDAASGPRVAIWGQYLCHHVRKQLSFDMWWLALSLFVLCIIERAPLMAAEDATRFPIFALIFELVSAYGTVGLSLGVPYVRMIRTTYGTGHPLIVVGELLAPGGFAPSFEDRRTAKSAEMKGEEMRTPSVDAKRNASEIPLDADKRSKALNIPI</sequence>
<dbReference type="PANTHER" id="PTHR44099:SF4">
    <property type="entry name" value="RABCONNECTIN-3B, ISOFORM A"/>
    <property type="match status" value="1"/>
</dbReference>
<dbReference type="OrthoDB" id="338622at2759"/>
<feature type="transmembrane region" description="Helical" evidence="8">
    <location>
        <begin position="2616"/>
        <end position="2637"/>
    </location>
</feature>
<dbReference type="RefSeq" id="XP_024334018.1">
    <property type="nucleotide sequence ID" value="XM_024487242.1"/>
</dbReference>
<dbReference type="STRING" id="670580.A0A1X6MLD9"/>
<dbReference type="GeneID" id="36332191"/>
<dbReference type="SUPFAM" id="SSF50978">
    <property type="entry name" value="WD40 repeat-like"/>
    <property type="match status" value="1"/>
</dbReference>
<dbReference type="Pfam" id="PF02386">
    <property type="entry name" value="TrkH"/>
    <property type="match status" value="1"/>
</dbReference>
<dbReference type="GO" id="GO:0005737">
    <property type="term" value="C:cytoplasm"/>
    <property type="evidence" value="ECO:0007669"/>
    <property type="project" value="TreeGrafter"/>
</dbReference>
<dbReference type="InterPro" id="IPR049916">
    <property type="entry name" value="WDR72-like"/>
</dbReference>
<dbReference type="InterPro" id="IPR001680">
    <property type="entry name" value="WD40_rpt"/>
</dbReference>
<dbReference type="InterPro" id="IPR036322">
    <property type="entry name" value="WD40_repeat_dom_sf"/>
</dbReference>
<dbReference type="PANTHER" id="PTHR44099">
    <property type="entry name" value="RABCONNECTIN-3B, ISOFORM A"/>
    <property type="match status" value="1"/>
</dbReference>
<organism evidence="9 10">
    <name type="scientific">Postia placenta MAD-698-R-SB12</name>
    <dbReference type="NCBI Taxonomy" id="670580"/>
    <lineage>
        <taxon>Eukaryota</taxon>
        <taxon>Fungi</taxon>
        <taxon>Dikarya</taxon>
        <taxon>Basidiomycota</taxon>
        <taxon>Agaricomycotina</taxon>
        <taxon>Agaricomycetes</taxon>
        <taxon>Polyporales</taxon>
        <taxon>Adustoporiaceae</taxon>
        <taxon>Rhodonia</taxon>
    </lineage>
</organism>
<feature type="region of interest" description="Disordered" evidence="7">
    <location>
        <begin position="2704"/>
        <end position="2742"/>
    </location>
</feature>
<feature type="transmembrane region" description="Helical" evidence="8">
    <location>
        <begin position="2516"/>
        <end position="2536"/>
    </location>
</feature>
<dbReference type="GO" id="GO:0016020">
    <property type="term" value="C:membrane"/>
    <property type="evidence" value="ECO:0007669"/>
    <property type="project" value="UniProtKB-SubCell"/>
</dbReference>
<feature type="compositionally biased region" description="Basic and acidic residues" evidence="7">
    <location>
        <begin position="2704"/>
        <end position="2735"/>
    </location>
</feature>
<keyword evidence="2" id="KW-0813">Transport</keyword>
<accession>A0A1X6MLD9</accession>
<reference evidence="9 10" key="1">
    <citation type="submission" date="2017-04" db="EMBL/GenBank/DDBJ databases">
        <title>Genome Sequence of the Model Brown-Rot Fungus Postia placenta SB12.</title>
        <authorList>
            <consortium name="DOE Joint Genome Institute"/>
            <person name="Gaskell J."/>
            <person name="Kersten P."/>
            <person name="Larrondo L.F."/>
            <person name="Canessa P."/>
            <person name="Martinez D."/>
            <person name="Hibbett D."/>
            <person name="Schmoll M."/>
            <person name="Kubicek C.P."/>
            <person name="Martinez A.T."/>
            <person name="Yadav J."/>
            <person name="Master E."/>
            <person name="Magnuson J.K."/>
            <person name="James T."/>
            <person name="Yaver D."/>
            <person name="Berka R."/>
            <person name="Labutti K."/>
            <person name="Lipzen A."/>
            <person name="Aerts A."/>
            <person name="Barry K."/>
            <person name="Henrissat B."/>
            <person name="Blanchette R."/>
            <person name="Grigoriev I."/>
            <person name="Cullen D."/>
        </authorList>
    </citation>
    <scope>NUCLEOTIDE SEQUENCE [LARGE SCALE GENOMIC DNA]</scope>
    <source>
        <strain evidence="9 10">MAD-698-R-SB12</strain>
    </source>
</reference>
<dbReference type="InterPro" id="IPR003445">
    <property type="entry name" value="Cat_transpt"/>
</dbReference>
<feature type="transmembrane region" description="Helical" evidence="8">
    <location>
        <begin position="2430"/>
        <end position="2447"/>
    </location>
</feature>
<feature type="transmembrane region" description="Helical" evidence="8">
    <location>
        <begin position="2643"/>
        <end position="2665"/>
    </location>
</feature>
<dbReference type="SMART" id="SM00320">
    <property type="entry name" value="WD40"/>
    <property type="match status" value="2"/>
</dbReference>
<proteinExistence type="predicted"/>
<keyword evidence="3 8" id="KW-0812">Transmembrane</keyword>
<evidence type="ECO:0000256" key="2">
    <source>
        <dbReference type="ARBA" id="ARBA00022448"/>
    </source>
</evidence>
<evidence type="ECO:0000256" key="4">
    <source>
        <dbReference type="ARBA" id="ARBA00022989"/>
    </source>
</evidence>
<keyword evidence="4 8" id="KW-1133">Transmembrane helix</keyword>
<dbReference type="EMBL" id="KZ110609">
    <property type="protein sequence ID" value="OSX57224.1"/>
    <property type="molecule type" value="Genomic_DNA"/>
</dbReference>
<feature type="region of interest" description="Disordered" evidence="7">
    <location>
        <begin position="876"/>
        <end position="920"/>
    </location>
</feature>
<keyword evidence="6 8" id="KW-0472">Membrane</keyword>
<evidence type="ECO:0000256" key="6">
    <source>
        <dbReference type="ARBA" id="ARBA00023136"/>
    </source>
</evidence>
<dbReference type="Gene3D" id="2.130.10.10">
    <property type="entry name" value="YVTN repeat-like/Quinoprotein amine dehydrogenase"/>
    <property type="match status" value="1"/>
</dbReference>
<protein>
    <submittedName>
        <fullName evidence="9">Uncharacterized protein</fullName>
    </submittedName>
</protein>
<gene>
    <name evidence="9" type="ORF">POSPLADRAFT_1157831</name>
</gene>
<evidence type="ECO:0000256" key="3">
    <source>
        <dbReference type="ARBA" id="ARBA00022692"/>
    </source>
</evidence>
<evidence type="ECO:0000256" key="8">
    <source>
        <dbReference type="SAM" id="Phobius"/>
    </source>
</evidence>
<evidence type="ECO:0000256" key="7">
    <source>
        <dbReference type="SAM" id="MobiDB-lite"/>
    </source>
</evidence>
<keyword evidence="10" id="KW-1185">Reference proteome</keyword>
<evidence type="ECO:0000256" key="1">
    <source>
        <dbReference type="ARBA" id="ARBA00004141"/>
    </source>
</evidence>
<keyword evidence="5" id="KW-0406">Ion transport</keyword>
<evidence type="ECO:0000313" key="9">
    <source>
        <dbReference type="EMBL" id="OSX57224.1"/>
    </source>
</evidence>
<feature type="transmembrane region" description="Helical" evidence="8">
    <location>
        <begin position="2467"/>
        <end position="2486"/>
    </location>
</feature>
<dbReference type="GO" id="GO:0008324">
    <property type="term" value="F:monoatomic cation transmembrane transporter activity"/>
    <property type="evidence" value="ECO:0007669"/>
    <property type="project" value="InterPro"/>
</dbReference>
<evidence type="ECO:0000256" key="5">
    <source>
        <dbReference type="ARBA" id="ARBA00023065"/>
    </source>
</evidence>
<dbReference type="Proteomes" id="UP000194127">
    <property type="component" value="Unassembled WGS sequence"/>
</dbReference>
<dbReference type="InterPro" id="IPR015943">
    <property type="entry name" value="WD40/YVTN_repeat-like_dom_sf"/>
</dbReference>
<feature type="compositionally biased region" description="Gly residues" evidence="7">
    <location>
        <begin position="879"/>
        <end position="890"/>
    </location>
</feature>
<evidence type="ECO:0000313" key="10">
    <source>
        <dbReference type="Proteomes" id="UP000194127"/>
    </source>
</evidence>
<name>A0A1X6MLD9_9APHY</name>